<dbReference type="Proteomes" id="UP000288429">
    <property type="component" value="Unassembled WGS sequence"/>
</dbReference>
<keyword evidence="3" id="KW-1185">Reference proteome</keyword>
<evidence type="ECO:0000313" key="3">
    <source>
        <dbReference type="Proteomes" id="UP000288429"/>
    </source>
</evidence>
<organism evidence="2 3">
    <name type="scientific">Fusarium ambrosium</name>
    <dbReference type="NCBI Taxonomy" id="131363"/>
    <lineage>
        <taxon>Eukaryota</taxon>
        <taxon>Fungi</taxon>
        <taxon>Dikarya</taxon>
        <taxon>Ascomycota</taxon>
        <taxon>Pezizomycotina</taxon>
        <taxon>Sordariomycetes</taxon>
        <taxon>Hypocreomycetidae</taxon>
        <taxon>Hypocreales</taxon>
        <taxon>Nectriaceae</taxon>
        <taxon>Fusarium</taxon>
        <taxon>Fusarium solani species complex</taxon>
    </lineage>
</organism>
<dbReference type="PANTHER" id="PTHR33112">
    <property type="entry name" value="DOMAIN PROTEIN, PUTATIVE-RELATED"/>
    <property type="match status" value="1"/>
</dbReference>
<evidence type="ECO:0000313" key="2">
    <source>
        <dbReference type="EMBL" id="RSM08713.1"/>
    </source>
</evidence>
<feature type="domain" description="Heterokaryon incompatibility" evidence="1">
    <location>
        <begin position="257"/>
        <end position="412"/>
    </location>
</feature>
<accession>A0A428U314</accession>
<dbReference type="AlphaFoldDB" id="A0A428U314"/>
<reference evidence="2 3" key="1">
    <citation type="submission" date="2017-06" db="EMBL/GenBank/DDBJ databases">
        <title>Cmopartive genomic analysis of Ambrosia Fusariam Clade fungi.</title>
        <authorList>
            <person name="Stajich J.E."/>
            <person name="Carrillo J."/>
            <person name="Kijimoto T."/>
            <person name="Eskalen A."/>
            <person name="O'Donnell K."/>
            <person name="Kasson M."/>
        </authorList>
    </citation>
    <scope>NUCLEOTIDE SEQUENCE [LARGE SCALE GENOMIC DNA]</scope>
    <source>
        <strain evidence="2 3">NRRL 20438</strain>
    </source>
</reference>
<name>A0A428U314_9HYPO</name>
<evidence type="ECO:0000259" key="1">
    <source>
        <dbReference type="Pfam" id="PF06985"/>
    </source>
</evidence>
<dbReference type="EMBL" id="NIZV01000103">
    <property type="protein sequence ID" value="RSM08713.1"/>
    <property type="molecule type" value="Genomic_DNA"/>
</dbReference>
<sequence length="773" mass="87657">MTQPNNELCSTCAAVDFKKLIYAPKSSPGPGDPSPNTPLGTLKDIISRSDKCPVCNLIVDSLRERYKKTPREHFADVFYGRKPLPKNGEEEIDPEVEEYGMRVTWGDKDIKCSIEPQFFCEIWEDYENVRFAERKDDLFVHRLLLTLEPNPYAVLSFMATDWVRLHAIWSKEDSSDSSGKFDMNGRLISPQGSGRQVGEHLDISLVKGWLDKCEKEHGDKCCNPPWLAGSDDTWLEPFRTIDVKERRIVNLPSQSRYIALSYVWGANSETPEHRARRRLKSDNLSRLTQVNGLDGMSLPKTVEDAIELTSKMGERYLWVDALCIIQDDIKDLSHQTSRMDLVYSRALFTIIAACGDDSESGLSGLPGRERDIFNRSVRLSPEGFHLAPTAGLFVNAPLERSTWSSRGWTFQERILSRRIMVFTPSQVFWTCEDAMWDEEVILELPKPRVRVQSLAFGCNDEWDDGDPKFSGKALVTYIMQFSMREFTFSADVLPAFLGVVRRYEHLNKETIHWGLPTALFDQSLVWQAGTERRQERHRVICGDGEVREVPYPSWSWLGWTGFVGPTLPNHELWGETNMGKTGAELLFYELLSDGEVRLVEGLGQAVDSGLKWKGDSVVKGPIATNDLIVSKMESLGISEADSHITPAYDTGRLVFWTSHAVVNANVEQEKLLIHVQDQRVELKASFSQSFQARLHREKDTSSPKIAGGTQSMDLIFISRFYEIANAKETGKLNVLVVERSVPGSGIWSRVGMAVVEETDWILLEPNWEMVILE</sequence>
<dbReference type="Pfam" id="PF06985">
    <property type="entry name" value="HET"/>
    <property type="match status" value="1"/>
</dbReference>
<proteinExistence type="predicted"/>
<protein>
    <recommendedName>
        <fullName evidence="1">Heterokaryon incompatibility domain-containing protein</fullName>
    </recommendedName>
</protein>
<dbReference type="InterPro" id="IPR010730">
    <property type="entry name" value="HET"/>
</dbReference>
<gene>
    <name evidence="2" type="ORF">CDV31_008055</name>
</gene>
<dbReference type="PANTHER" id="PTHR33112:SF12">
    <property type="entry name" value="HETEROKARYON INCOMPATIBILITY DOMAIN-CONTAINING PROTEIN"/>
    <property type="match status" value="1"/>
</dbReference>
<comment type="caution">
    <text evidence="2">The sequence shown here is derived from an EMBL/GenBank/DDBJ whole genome shotgun (WGS) entry which is preliminary data.</text>
</comment>